<name>A0A5N4B5X2_PHOPY</name>
<dbReference type="FunCoup" id="A0A5N4B5X2">
    <property type="interactions" value="6"/>
</dbReference>
<evidence type="ECO:0000313" key="2">
    <source>
        <dbReference type="EMBL" id="KAB0804956.1"/>
    </source>
</evidence>
<reference evidence="2 3" key="1">
    <citation type="journal article" date="2018" name="Elife">
        <title>Firefly genomes illuminate parallel origins of bioluminescence in beetles.</title>
        <authorList>
            <person name="Fallon T.R."/>
            <person name="Lower S.E."/>
            <person name="Chang C.H."/>
            <person name="Bessho-Uehara M."/>
            <person name="Martin G.J."/>
            <person name="Bewick A.J."/>
            <person name="Behringer M."/>
            <person name="Debat H.J."/>
            <person name="Wong I."/>
            <person name="Day J.C."/>
            <person name="Suvorov A."/>
            <person name="Silva C.J."/>
            <person name="Stanger-Hall K.F."/>
            <person name="Hall D.W."/>
            <person name="Schmitz R.J."/>
            <person name="Nelson D.R."/>
            <person name="Lewis S.M."/>
            <person name="Shigenobu S."/>
            <person name="Bybee S.M."/>
            <person name="Larracuente A.M."/>
            <person name="Oba Y."/>
            <person name="Weng J.K."/>
        </authorList>
    </citation>
    <scope>NUCLEOTIDE SEQUENCE [LARGE SCALE GENOMIC DNA]</scope>
    <source>
        <strain evidence="2">1611_PpyrPB1</strain>
        <tissue evidence="2">Whole body</tissue>
    </source>
</reference>
<accession>A0A5N4B5X2</accession>
<comment type="caution">
    <text evidence="2">The sequence shown here is derived from an EMBL/GenBank/DDBJ whole genome shotgun (WGS) entry which is preliminary data.</text>
</comment>
<dbReference type="EMBL" id="VVIM01000001">
    <property type="protein sequence ID" value="KAB0804956.1"/>
    <property type="molecule type" value="Genomic_DNA"/>
</dbReference>
<gene>
    <name evidence="2" type="ORF">PPYR_01926</name>
</gene>
<sequence length="393" mass="45402">MALSISPRISLIILKHLYFPRLQSINLCFCNLQPGILAFDSDALENFTTQLMQRKVNKWESGRMKQNLRSSPLSIKFATKQSVAIDVTAVDGVLRDALEVDDKDCITSALDECMKFRVLPDMANLLQAFSFFAHAGDKAMVLKLIELSKLLNEDTLVQYSYFKHYLAEATWAKGNVSEAILLFEEVYAKNLYLRRRIRSMLNSLVSDSIRGRSEAVLLLILSFAKRLGEIYKDFYPLACIWRCCILSEWFTDQSIALELLEHNEDLRKIVTKHVPIIVYVALREHQLDLVYRILEVLLRCESKAHYATIIEMLFDYRGNIFLKCSVRRLIVILVKQRDLQGCTKIVQWCEVHGITLAMFQQEQYINLLCSSPTSNQPSEKPARPRPHSYNFKF</sequence>
<feature type="region of interest" description="Disordered" evidence="1">
    <location>
        <begin position="374"/>
        <end position="393"/>
    </location>
</feature>
<organism evidence="2 3">
    <name type="scientific">Photinus pyralis</name>
    <name type="common">Common eastern firefly</name>
    <name type="synonym">Lampyris pyralis</name>
    <dbReference type="NCBI Taxonomy" id="7054"/>
    <lineage>
        <taxon>Eukaryota</taxon>
        <taxon>Metazoa</taxon>
        <taxon>Ecdysozoa</taxon>
        <taxon>Arthropoda</taxon>
        <taxon>Hexapoda</taxon>
        <taxon>Insecta</taxon>
        <taxon>Pterygota</taxon>
        <taxon>Neoptera</taxon>
        <taxon>Endopterygota</taxon>
        <taxon>Coleoptera</taxon>
        <taxon>Polyphaga</taxon>
        <taxon>Elateriformia</taxon>
        <taxon>Elateroidea</taxon>
        <taxon>Lampyridae</taxon>
        <taxon>Lampyrinae</taxon>
        <taxon>Photinus</taxon>
    </lineage>
</organism>
<evidence type="ECO:0000256" key="1">
    <source>
        <dbReference type="SAM" id="MobiDB-lite"/>
    </source>
</evidence>
<keyword evidence="3" id="KW-1185">Reference proteome</keyword>
<protein>
    <recommendedName>
        <fullName evidence="4">Pentacotripeptide-repeat region of PRORP domain-containing protein</fullName>
    </recommendedName>
</protein>
<evidence type="ECO:0000313" key="3">
    <source>
        <dbReference type="Proteomes" id="UP000327044"/>
    </source>
</evidence>
<dbReference type="AlphaFoldDB" id="A0A5N4B5X2"/>
<evidence type="ECO:0008006" key="4">
    <source>
        <dbReference type="Google" id="ProtNLM"/>
    </source>
</evidence>
<dbReference type="InParanoid" id="A0A5N4B5X2"/>
<dbReference type="Proteomes" id="UP000327044">
    <property type="component" value="Unassembled WGS sequence"/>
</dbReference>
<proteinExistence type="predicted"/>